<evidence type="ECO:0000256" key="2">
    <source>
        <dbReference type="ARBA" id="ARBA00022553"/>
    </source>
</evidence>
<organism evidence="6 7">
    <name type="scientific">Varroa destructor</name>
    <name type="common">Honeybee mite</name>
    <dbReference type="NCBI Taxonomy" id="109461"/>
    <lineage>
        <taxon>Eukaryota</taxon>
        <taxon>Metazoa</taxon>
        <taxon>Ecdysozoa</taxon>
        <taxon>Arthropoda</taxon>
        <taxon>Chelicerata</taxon>
        <taxon>Arachnida</taxon>
        <taxon>Acari</taxon>
        <taxon>Parasitiformes</taxon>
        <taxon>Mesostigmata</taxon>
        <taxon>Gamasina</taxon>
        <taxon>Dermanyssoidea</taxon>
        <taxon>Varroidae</taxon>
        <taxon>Varroa</taxon>
    </lineage>
</organism>
<evidence type="ECO:0000256" key="4">
    <source>
        <dbReference type="SAM" id="Phobius"/>
    </source>
</evidence>
<dbReference type="PANTHER" id="PTHR10426:SF88">
    <property type="entry name" value="ADIPOCYTE PLASMA MEMBRANE-ASSOCIATED PROTEIN HEMOMUCIN-RELATED"/>
    <property type="match status" value="1"/>
</dbReference>
<name>A0A7M7K9V4_VARDE</name>
<keyword evidence="4" id="KW-1133">Transmembrane helix</keyword>
<sequence length="406" mass="45539">MLRRLAEFHVTVAVVSILVVTLLPFLPVPLDFEPEAYNVTLPKFEGPLAPNDFLDHAKILFHHQLRGPESFAVKDGLIYTGTQFGHIYQIDPVKETITKVANTGSDCEGLHDEERCGRVLGLRFAPSGELYATDAYKGLVKIDVKTGKVNVLVKVGEYVGSSKLLFPDDLDIDDDGVIYYSQASTRWGLHQIVYIIMEHDNTGRILTYDTKTKRSDVLKENLYFPNGLQLSKDRTALLFSELLSKHVMKYELEGPNKGKVSVFSENLPGDCDNIRLTNRGTYWVAIGVARSADNPTILDSIAPFPLIAKTIMRFCWLLGQALESLNKFIKYDTIRDLSADFTHGKILLKMAREGGVIVELGDNGQILRSLHSSNYTLFSEVMEYDKNLYIGSFIKPYLLRVPVPSS</sequence>
<dbReference type="GeneID" id="111251397"/>
<dbReference type="EnsemblMetazoa" id="XM_022807942">
    <property type="protein sequence ID" value="XP_022663677"/>
    <property type="gene ID" value="LOC111251397"/>
</dbReference>
<evidence type="ECO:0000256" key="1">
    <source>
        <dbReference type="ARBA" id="ARBA00009191"/>
    </source>
</evidence>
<dbReference type="OMA" id="RVRIMNF"/>
<proteinExistence type="inferred from homology"/>
<feature type="domain" description="Strictosidine synthase conserved region" evidence="5">
    <location>
        <begin position="168"/>
        <end position="253"/>
    </location>
</feature>
<dbReference type="Gene3D" id="2.120.10.30">
    <property type="entry name" value="TolB, C-terminal domain"/>
    <property type="match status" value="1"/>
</dbReference>
<dbReference type="GO" id="GO:0016787">
    <property type="term" value="F:hydrolase activity"/>
    <property type="evidence" value="ECO:0007669"/>
    <property type="project" value="TreeGrafter"/>
</dbReference>
<dbReference type="SUPFAM" id="SSF63829">
    <property type="entry name" value="Calcium-dependent phosphotriesterase"/>
    <property type="match status" value="1"/>
</dbReference>
<dbReference type="EnsemblMetazoa" id="XM_022807941">
    <property type="protein sequence ID" value="XP_022663676"/>
    <property type="gene ID" value="LOC111251397"/>
</dbReference>
<keyword evidence="4" id="KW-0812">Transmembrane</keyword>
<evidence type="ECO:0000313" key="6">
    <source>
        <dbReference type="EnsemblMetazoa" id="XP_022663676"/>
    </source>
</evidence>
<dbReference type="RefSeq" id="XP_022663676.1">
    <property type="nucleotide sequence ID" value="XM_022807941.1"/>
</dbReference>
<dbReference type="InterPro" id="IPR018119">
    <property type="entry name" value="Strictosidine_synth_cons-reg"/>
</dbReference>
<dbReference type="RefSeq" id="XP_022663677.1">
    <property type="nucleotide sequence ID" value="XM_022807942.1"/>
</dbReference>
<keyword evidence="3" id="KW-0325">Glycoprotein</keyword>
<dbReference type="Proteomes" id="UP000594260">
    <property type="component" value="Unplaced"/>
</dbReference>
<dbReference type="PANTHER" id="PTHR10426">
    <property type="entry name" value="STRICTOSIDINE SYNTHASE-RELATED"/>
    <property type="match status" value="1"/>
</dbReference>
<dbReference type="Pfam" id="PF03088">
    <property type="entry name" value="Str_synth"/>
    <property type="match status" value="1"/>
</dbReference>
<protein>
    <recommendedName>
        <fullName evidence="5">Strictosidine synthase conserved region domain-containing protein</fullName>
    </recommendedName>
</protein>
<dbReference type="KEGG" id="vde:111251397"/>
<accession>A0A7M7K9V4</accession>
<reference evidence="6" key="1">
    <citation type="submission" date="2021-01" db="UniProtKB">
        <authorList>
            <consortium name="EnsemblMetazoa"/>
        </authorList>
    </citation>
    <scope>IDENTIFICATION</scope>
</reference>
<dbReference type="Pfam" id="PF20067">
    <property type="entry name" value="SSL_N"/>
    <property type="match status" value="1"/>
</dbReference>
<dbReference type="OrthoDB" id="5307922at2759"/>
<feature type="transmembrane region" description="Helical" evidence="4">
    <location>
        <begin position="12"/>
        <end position="30"/>
    </location>
</feature>
<dbReference type="AlphaFoldDB" id="A0A7M7K9V4"/>
<dbReference type="EnsemblMetazoa" id="XM_022807940">
    <property type="protein sequence ID" value="XP_022663675"/>
    <property type="gene ID" value="LOC111251397"/>
</dbReference>
<evidence type="ECO:0000256" key="3">
    <source>
        <dbReference type="ARBA" id="ARBA00023180"/>
    </source>
</evidence>
<keyword evidence="7" id="KW-1185">Reference proteome</keyword>
<comment type="similarity">
    <text evidence="1">Belongs to the strictosidine synthase family.</text>
</comment>
<dbReference type="FunCoup" id="A0A7M7K9V4">
    <property type="interactions" value="746"/>
</dbReference>
<evidence type="ECO:0000259" key="5">
    <source>
        <dbReference type="Pfam" id="PF03088"/>
    </source>
</evidence>
<dbReference type="GO" id="GO:0012505">
    <property type="term" value="C:endomembrane system"/>
    <property type="evidence" value="ECO:0007669"/>
    <property type="project" value="TreeGrafter"/>
</dbReference>
<dbReference type="InParanoid" id="A0A7M7K9V4"/>
<dbReference type="InterPro" id="IPR011042">
    <property type="entry name" value="6-blade_b-propeller_TolB-like"/>
</dbReference>
<evidence type="ECO:0000313" key="7">
    <source>
        <dbReference type="Proteomes" id="UP000594260"/>
    </source>
</evidence>
<dbReference type="RefSeq" id="XP_022663675.1">
    <property type="nucleotide sequence ID" value="XM_022807940.1"/>
</dbReference>
<keyword evidence="2" id="KW-0597">Phosphoprotein</keyword>
<keyword evidence="4" id="KW-0472">Membrane</keyword>